<dbReference type="Proteomes" id="UP000546464">
    <property type="component" value="Unassembled WGS sequence"/>
</dbReference>
<sequence>MKEPTVDLRPEGEPLSGEDQARLHMAACGQHLEDAEDEYAKAYIDVYGPPKIGN</sequence>
<evidence type="ECO:0000313" key="2">
    <source>
        <dbReference type="Proteomes" id="UP000546464"/>
    </source>
</evidence>
<organism evidence="1 2">
    <name type="scientific">Ruficoccus amylovorans</name>
    <dbReference type="NCBI Taxonomy" id="1804625"/>
    <lineage>
        <taxon>Bacteria</taxon>
        <taxon>Pseudomonadati</taxon>
        <taxon>Verrucomicrobiota</taxon>
        <taxon>Opitutia</taxon>
        <taxon>Puniceicoccales</taxon>
        <taxon>Cerasicoccaceae</taxon>
        <taxon>Ruficoccus</taxon>
    </lineage>
</organism>
<dbReference type="AlphaFoldDB" id="A0A842HIA0"/>
<protein>
    <submittedName>
        <fullName evidence="1">Uncharacterized protein</fullName>
    </submittedName>
</protein>
<accession>A0A842HIA0</accession>
<name>A0A842HIA0_9BACT</name>
<evidence type="ECO:0000313" key="1">
    <source>
        <dbReference type="EMBL" id="MBC2594951.1"/>
    </source>
</evidence>
<dbReference type="RefSeq" id="WP_185675917.1">
    <property type="nucleotide sequence ID" value="NZ_JACHVB010000035.1"/>
</dbReference>
<reference evidence="1 2" key="1">
    <citation type="submission" date="2020-07" db="EMBL/GenBank/DDBJ databases">
        <authorList>
            <person name="Feng X."/>
        </authorList>
    </citation>
    <scope>NUCLEOTIDE SEQUENCE [LARGE SCALE GENOMIC DNA]</scope>
    <source>
        <strain evidence="1 2">JCM31066</strain>
    </source>
</reference>
<gene>
    <name evidence="1" type="ORF">H5P28_11850</name>
</gene>
<keyword evidence="2" id="KW-1185">Reference proteome</keyword>
<proteinExistence type="predicted"/>
<comment type="caution">
    <text evidence="1">The sequence shown here is derived from an EMBL/GenBank/DDBJ whole genome shotgun (WGS) entry which is preliminary data.</text>
</comment>
<dbReference type="EMBL" id="JACHVB010000035">
    <property type="protein sequence ID" value="MBC2594951.1"/>
    <property type="molecule type" value="Genomic_DNA"/>
</dbReference>